<accession>A0A6G0VXN9</accession>
<sequence>ISAFPFENYLQKIKSMVRGRNKPLEQIGNRMAELFSDISSSLPSLRTLNQQFPLLFHVHYNNGALPLKCVGPQYKKIHFPNFSLKIKLKIKLEIKMWTLIHLYEPPDAKTPGLIPNAWIIDNDTCWYPMSFRLSKIKSLAREKAKPNTNDWEKFKIEIVESNIDNYDYGIKLMHNLLKNKSKKNLHSDAELKRREMRKKLKYEDHNTKNLFSNLTSDSDNSDEAFHISIKQKSSTTQLEYPNFPKEKKENHNFDECAVLKEKITSTPCQTNKLGISAINTSTQFDNHQLIDADFETPHTALYNNYDSALNEYYQLLVSLGHQLCRLSADFMKLKSNMNYLKLELTSFIENKEASTLQNNTFNQEKTDDVLSTFPINDEEKLLTLESKLASYDLGYNDKLLLAFMFASEGKSISKKRQKQKKKLENYKIFKVIINCVGKKFPNSENHKMDVIASVMNWFAQAPTRILSILFCTIH</sequence>
<dbReference type="OrthoDB" id="7551382at2759"/>
<protein>
    <submittedName>
        <fullName evidence="1">DUF4806 domain-containing protein</fullName>
    </submittedName>
</protein>
<dbReference type="Proteomes" id="UP000478052">
    <property type="component" value="Unassembled WGS sequence"/>
</dbReference>
<proteinExistence type="predicted"/>
<dbReference type="EMBL" id="VUJU01011569">
    <property type="protein sequence ID" value="KAF0710682.1"/>
    <property type="molecule type" value="Genomic_DNA"/>
</dbReference>
<reference evidence="1 2" key="1">
    <citation type="submission" date="2019-08" db="EMBL/GenBank/DDBJ databases">
        <title>Whole genome of Aphis craccivora.</title>
        <authorList>
            <person name="Voronova N.V."/>
            <person name="Shulinski R.S."/>
            <person name="Bandarenka Y.V."/>
            <person name="Zhorov D.G."/>
            <person name="Warner D."/>
        </authorList>
    </citation>
    <scope>NUCLEOTIDE SEQUENCE [LARGE SCALE GENOMIC DNA]</scope>
    <source>
        <strain evidence="1">180601</strain>
        <tissue evidence="1">Whole Body</tissue>
    </source>
</reference>
<name>A0A6G0VXN9_APHCR</name>
<keyword evidence="2" id="KW-1185">Reference proteome</keyword>
<feature type="non-terminal residue" evidence="1">
    <location>
        <position position="1"/>
    </location>
</feature>
<organism evidence="1 2">
    <name type="scientific">Aphis craccivora</name>
    <name type="common">Cowpea aphid</name>
    <dbReference type="NCBI Taxonomy" id="307492"/>
    <lineage>
        <taxon>Eukaryota</taxon>
        <taxon>Metazoa</taxon>
        <taxon>Ecdysozoa</taxon>
        <taxon>Arthropoda</taxon>
        <taxon>Hexapoda</taxon>
        <taxon>Insecta</taxon>
        <taxon>Pterygota</taxon>
        <taxon>Neoptera</taxon>
        <taxon>Paraneoptera</taxon>
        <taxon>Hemiptera</taxon>
        <taxon>Sternorrhyncha</taxon>
        <taxon>Aphidomorpha</taxon>
        <taxon>Aphidoidea</taxon>
        <taxon>Aphididae</taxon>
        <taxon>Aphidini</taxon>
        <taxon>Aphis</taxon>
        <taxon>Aphis</taxon>
    </lineage>
</organism>
<comment type="caution">
    <text evidence="1">The sequence shown here is derived from an EMBL/GenBank/DDBJ whole genome shotgun (WGS) entry which is preliminary data.</text>
</comment>
<evidence type="ECO:0000313" key="2">
    <source>
        <dbReference type="Proteomes" id="UP000478052"/>
    </source>
</evidence>
<gene>
    <name evidence="1" type="ORF">FWK35_00027549</name>
</gene>
<dbReference type="AlphaFoldDB" id="A0A6G0VXN9"/>
<evidence type="ECO:0000313" key="1">
    <source>
        <dbReference type="EMBL" id="KAF0710682.1"/>
    </source>
</evidence>